<reference evidence="4 5" key="1">
    <citation type="journal article" date="2014" name="Genome Biol. Evol.">
        <title>The secreted proteins of Achlya hypogyna and Thraustotheca clavata identify the ancestral oomycete secretome and reveal gene acquisitions by horizontal gene transfer.</title>
        <authorList>
            <person name="Misner I."/>
            <person name="Blouin N."/>
            <person name="Leonard G."/>
            <person name="Richards T.A."/>
            <person name="Lane C.E."/>
        </authorList>
    </citation>
    <scope>NUCLEOTIDE SEQUENCE [LARGE SCALE GENOMIC DNA]</scope>
    <source>
        <strain evidence="4 5">ATCC 48635</strain>
    </source>
</reference>
<keyword evidence="1" id="KW-0547">Nucleotide-binding</keyword>
<proteinExistence type="predicted"/>
<comment type="caution">
    <text evidence="4">The sequence shown here is derived from an EMBL/GenBank/DDBJ whole genome shotgun (WGS) entry which is preliminary data.</text>
</comment>
<dbReference type="InterPro" id="IPR027417">
    <property type="entry name" value="P-loop_NTPase"/>
</dbReference>
<dbReference type="OrthoDB" id="26838at2759"/>
<dbReference type="InterPro" id="IPR036397">
    <property type="entry name" value="RNaseH_sf"/>
</dbReference>
<dbReference type="InterPro" id="IPR045735">
    <property type="entry name" value="Spore_III_AA_AAA+_ATPase"/>
</dbReference>
<dbReference type="SUPFAM" id="SSF52540">
    <property type="entry name" value="P-loop containing nucleoside triphosphate hydrolases"/>
    <property type="match status" value="1"/>
</dbReference>
<dbReference type="SUPFAM" id="SSF53098">
    <property type="entry name" value="Ribonuclease H-like"/>
    <property type="match status" value="1"/>
</dbReference>
<evidence type="ECO:0000259" key="3">
    <source>
        <dbReference type="SMART" id="SM00382"/>
    </source>
</evidence>
<feature type="domain" description="AAA+ ATPase" evidence="3">
    <location>
        <begin position="447"/>
        <end position="583"/>
    </location>
</feature>
<gene>
    <name evidence="4" type="ORF">ACHHYP_06485</name>
</gene>
<sequence length="664" mass="72154">MVLETCDDNLVKALTEHMMTILAKRKRFWLTRLSDVRAGYSSAAVAEAVQQLKKNRLVTFHEPSGSEPYFAKAKLLTPSRILPSCEPSTCQSPSVVTTSFQLASAFSVLEGNGVSMGGFVAIDAHGADPDLLVQLAMGAHVYLVDCRKISLDKVSRHMTKLLQLPGVTTVAYDVHRIAPVLSELLKGPCHNIVDLQLAVELSTSKYDVGVVGMLAHWGRPAHPLPRYLVKSNMLEQLPLRDEARIAAAATVSCLLGAVPFAVDDVGDDWEKLVEASQMRLRNAMASNGARTLCVDKEDGNILVSFEYLATWSPSSIAGSTPLVVHEDLDTILGLLPDDLAEPLRDDAVKCRLQDIVLDLGRQPWAWVGGARFFLAGNDERTVTQENLDEITEAVGGFGSDDRAGLERQLHRVSAVRNRLGEIMGLTIRAGRYIEGNASMIADILAAKNKSVLFLGEPGCGKTTIVREVSRQLAAKYNVCIVDTSNEIAGDGNIPHPCVGLARRMMVPSLDKQAAVMVKVVQNHTPEVMVIDEIGRANEVEAARTCKQRGVRIVASAHGDLRKLLKNKPLSGLVGGTLSVTVGDALAKEKSRGKSGPIRKQQTQRAGEPIFEVVVELRRGEYTTWRLVMDAAAAVDAILEGQMYEAQVRTRTEKAGAFTLSLEQM</sequence>
<dbReference type="Gene3D" id="3.30.420.10">
    <property type="entry name" value="Ribonuclease H-like superfamily/Ribonuclease H"/>
    <property type="match status" value="1"/>
</dbReference>
<dbReference type="STRING" id="1202772.A0A1V9YTH6"/>
<keyword evidence="5" id="KW-1185">Reference proteome</keyword>
<dbReference type="CDD" id="cd00009">
    <property type="entry name" value="AAA"/>
    <property type="match status" value="1"/>
</dbReference>
<name>A0A1V9YTH6_ACHHY</name>
<dbReference type="EMBL" id="JNBR01000949">
    <property type="protein sequence ID" value="OQR89072.1"/>
    <property type="molecule type" value="Genomic_DNA"/>
</dbReference>
<protein>
    <recommendedName>
        <fullName evidence="3">AAA+ ATPase domain-containing protein</fullName>
    </recommendedName>
</protein>
<dbReference type="PANTHER" id="PTHR20953:SF3">
    <property type="entry name" value="P-LOOP CONTAINING NUCLEOSIDE TRIPHOSPHATE HYDROLASES SUPERFAMILY PROTEIN"/>
    <property type="match status" value="1"/>
</dbReference>
<organism evidence="4 5">
    <name type="scientific">Achlya hypogyna</name>
    <name type="common">Oomycete</name>
    <name type="synonym">Protoachlya hypogyna</name>
    <dbReference type="NCBI Taxonomy" id="1202772"/>
    <lineage>
        <taxon>Eukaryota</taxon>
        <taxon>Sar</taxon>
        <taxon>Stramenopiles</taxon>
        <taxon>Oomycota</taxon>
        <taxon>Saprolegniomycetes</taxon>
        <taxon>Saprolegniales</taxon>
        <taxon>Achlyaceae</taxon>
        <taxon>Achlya</taxon>
    </lineage>
</organism>
<evidence type="ECO:0000256" key="2">
    <source>
        <dbReference type="ARBA" id="ARBA00022840"/>
    </source>
</evidence>
<dbReference type="InterPro" id="IPR012337">
    <property type="entry name" value="RNaseH-like_sf"/>
</dbReference>
<evidence type="ECO:0000256" key="1">
    <source>
        <dbReference type="ARBA" id="ARBA00022741"/>
    </source>
</evidence>
<dbReference type="Pfam" id="PF19568">
    <property type="entry name" value="Spore_III_AA"/>
    <property type="match status" value="1"/>
</dbReference>
<keyword evidence="2" id="KW-0067">ATP-binding</keyword>
<accession>A0A1V9YTH6</accession>
<dbReference type="PANTHER" id="PTHR20953">
    <property type="entry name" value="KINASE-RELATED"/>
    <property type="match status" value="1"/>
</dbReference>
<dbReference type="InterPro" id="IPR003593">
    <property type="entry name" value="AAA+_ATPase"/>
</dbReference>
<dbReference type="AlphaFoldDB" id="A0A1V9YTH6"/>
<evidence type="ECO:0000313" key="5">
    <source>
        <dbReference type="Proteomes" id="UP000243579"/>
    </source>
</evidence>
<dbReference type="GO" id="GO:0005524">
    <property type="term" value="F:ATP binding"/>
    <property type="evidence" value="ECO:0007669"/>
    <property type="project" value="UniProtKB-KW"/>
</dbReference>
<dbReference type="Gene3D" id="3.40.50.300">
    <property type="entry name" value="P-loop containing nucleotide triphosphate hydrolases"/>
    <property type="match status" value="1"/>
</dbReference>
<evidence type="ECO:0000313" key="4">
    <source>
        <dbReference type="EMBL" id="OQR89072.1"/>
    </source>
</evidence>
<dbReference type="GO" id="GO:0003676">
    <property type="term" value="F:nucleic acid binding"/>
    <property type="evidence" value="ECO:0007669"/>
    <property type="project" value="InterPro"/>
</dbReference>
<dbReference type="SMART" id="SM00382">
    <property type="entry name" value="AAA"/>
    <property type="match status" value="1"/>
</dbReference>
<dbReference type="Proteomes" id="UP000243579">
    <property type="component" value="Unassembled WGS sequence"/>
</dbReference>